<reference evidence="1" key="2">
    <citation type="submission" date="2020-11" db="EMBL/GenBank/DDBJ databases">
        <authorList>
            <person name="McCartney M.A."/>
            <person name="Auch B."/>
            <person name="Kono T."/>
            <person name="Mallez S."/>
            <person name="Becker A."/>
            <person name="Gohl D.M."/>
            <person name="Silverstein K.A.T."/>
            <person name="Koren S."/>
            <person name="Bechman K.B."/>
            <person name="Herman A."/>
            <person name="Abrahante J.E."/>
            <person name="Garbe J."/>
        </authorList>
    </citation>
    <scope>NUCLEOTIDE SEQUENCE</scope>
    <source>
        <strain evidence="1">Duluth1</strain>
        <tissue evidence="1">Whole animal</tissue>
    </source>
</reference>
<sequence>MVRVPPLFLIQVHELMPALVPAPFPPHSFYAIWALCSFAGSGSTAARIPRPSFCLRFATACLTRLRTLRPLTDIVDFSLWMRRHKFLSITSIE</sequence>
<name>A0A9D3YSX9_DREPO</name>
<keyword evidence="2" id="KW-1185">Reference proteome</keyword>
<organism evidence="1 2">
    <name type="scientific">Dreissena polymorpha</name>
    <name type="common">Zebra mussel</name>
    <name type="synonym">Mytilus polymorpha</name>
    <dbReference type="NCBI Taxonomy" id="45954"/>
    <lineage>
        <taxon>Eukaryota</taxon>
        <taxon>Metazoa</taxon>
        <taxon>Spiralia</taxon>
        <taxon>Lophotrochozoa</taxon>
        <taxon>Mollusca</taxon>
        <taxon>Bivalvia</taxon>
        <taxon>Autobranchia</taxon>
        <taxon>Heteroconchia</taxon>
        <taxon>Euheterodonta</taxon>
        <taxon>Imparidentia</taxon>
        <taxon>Neoheterodontei</taxon>
        <taxon>Myida</taxon>
        <taxon>Dreissenoidea</taxon>
        <taxon>Dreissenidae</taxon>
        <taxon>Dreissena</taxon>
    </lineage>
</organism>
<protein>
    <submittedName>
        <fullName evidence="1">Uncharacterized protein</fullName>
    </submittedName>
</protein>
<dbReference type="Proteomes" id="UP000828390">
    <property type="component" value="Unassembled WGS sequence"/>
</dbReference>
<gene>
    <name evidence="1" type="ORF">DPMN_079633</name>
</gene>
<evidence type="ECO:0000313" key="2">
    <source>
        <dbReference type="Proteomes" id="UP000828390"/>
    </source>
</evidence>
<proteinExistence type="predicted"/>
<accession>A0A9D3YSX9</accession>
<evidence type="ECO:0000313" key="1">
    <source>
        <dbReference type="EMBL" id="KAH3704575.1"/>
    </source>
</evidence>
<dbReference type="EMBL" id="JAIWYP010000015">
    <property type="protein sequence ID" value="KAH3704575.1"/>
    <property type="molecule type" value="Genomic_DNA"/>
</dbReference>
<reference evidence="1" key="1">
    <citation type="journal article" date="2019" name="bioRxiv">
        <title>The Genome of the Zebra Mussel, Dreissena polymorpha: A Resource for Invasive Species Research.</title>
        <authorList>
            <person name="McCartney M.A."/>
            <person name="Auch B."/>
            <person name="Kono T."/>
            <person name="Mallez S."/>
            <person name="Zhang Y."/>
            <person name="Obille A."/>
            <person name="Becker A."/>
            <person name="Abrahante J.E."/>
            <person name="Garbe J."/>
            <person name="Badalamenti J.P."/>
            <person name="Herman A."/>
            <person name="Mangelson H."/>
            <person name="Liachko I."/>
            <person name="Sullivan S."/>
            <person name="Sone E.D."/>
            <person name="Koren S."/>
            <person name="Silverstein K.A.T."/>
            <person name="Beckman K.B."/>
            <person name="Gohl D.M."/>
        </authorList>
    </citation>
    <scope>NUCLEOTIDE SEQUENCE</scope>
    <source>
        <strain evidence="1">Duluth1</strain>
        <tissue evidence="1">Whole animal</tissue>
    </source>
</reference>
<comment type="caution">
    <text evidence="1">The sequence shown here is derived from an EMBL/GenBank/DDBJ whole genome shotgun (WGS) entry which is preliminary data.</text>
</comment>
<dbReference type="AlphaFoldDB" id="A0A9D3YSX9"/>